<evidence type="ECO:0000313" key="1">
    <source>
        <dbReference type="EMBL" id="KAI4357634.1"/>
    </source>
</evidence>
<evidence type="ECO:0000313" key="2">
    <source>
        <dbReference type="Proteomes" id="UP000828941"/>
    </source>
</evidence>
<protein>
    <submittedName>
        <fullName evidence="1">Uncharacterized protein</fullName>
    </submittedName>
</protein>
<gene>
    <name evidence="1" type="ORF">L6164_001571</name>
</gene>
<name>A0ACB9QC74_BAUVA</name>
<organism evidence="1 2">
    <name type="scientific">Bauhinia variegata</name>
    <name type="common">Purple orchid tree</name>
    <name type="synonym">Phanera variegata</name>
    <dbReference type="NCBI Taxonomy" id="167791"/>
    <lineage>
        <taxon>Eukaryota</taxon>
        <taxon>Viridiplantae</taxon>
        <taxon>Streptophyta</taxon>
        <taxon>Embryophyta</taxon>
        <taxon>Tracheophyta</taxon>
        <taxon>Spermatophyta</taxon>
        <taxon>Magnoliopsida</taxon>
        <taxon>eudicotyledons</taxon>
        <taxon>Gunneridae</taxon>
        <taxon>Pentapetalae</taxon>
        <taxon>rosids</taxon>
        <taxon>fabids</taxon>
        <taxon>Fabales</taxon>
        <taxon>Fabaceae</taxon>
        <taxon>Cercidoideae</taxon>
        <taxon>Cercideae</taxon>
        <taxon>Bauhiniinae</taxon>
        <taxon>Bauhinia</taxon>
    </lineage>
</organism>
<sequence>MDFTMVTRTGRKAWAIAVFSLLTPMFLGVIMLNKYDSTLKATIGDNTGDLHVVVIAHSSCSFVVIAAFLTDLKILNSEIGRLATSTALVSDVLSSVVQALGTSVTNGISQNNLVLNLLCLCLLLIIPPLVCRPAMLWIVKNTPEGRPVKKIYVDVIILSIFLLGFVGRYSNQPFFAGAYVLGIVVPEGPPLGSALVNRLDFFVNWFFLPIFVTTCVMKLDITNEYSTKLLVVTGCILILVYLMKMLICVGISLYCKMPTKDAVCLAVILSCKGVVDVNSFILLFDARKLKQQMGSLMVLSVLIIASVVRISVKQLYDPSRKYGGYQKRNIMKLKHNSELAIVACVHIPSNISAIQNVLDLCCPTINHPIAVNVLHLIELVGRTSPIFISHSLQEKVMAGHYNYSGDILVKFDLFQLDRDGAAKVDIYTAISPTSLMHEDVCFLALDKLASIIFLPFHVRWGADGSVESRDNNIRALNCRVLEKVPCSIAILVSRGIHPINSSNDHHDAHTSKTQIAMIFFGGMDDREALCLAKRAASGPNVVLIVYHVMSSDYVKPTSWDRMLDDDVLKDVREPRFQNVVYEEVEIDDPSQTTSFIMEIAARFEFIIVGRNYGVKTPQTAGLQTWSDFPELGVVGDMLASSDLDTRASILVVQQQKMLKSGGRL</sequence>
<keyword evidence="2" id="KW-1185">Reference proteome</keyword>
<dbReference type="Proteomes" id="UP000828941">
    <property type="component" value="Chromosome 1"/>
</dbReference>
<accession>A0ACB9QC74</accession>
<comment type="caution">
    <text evidence="1">The sequence shown here is derived from an EMBL/GenBank/DDBJ whole genome shotgun (WGS) entry which is preliminary data.</text>
</comment>
<reference evidence="1 2" key="1">
    <citation type="journal article" date="2022" name="DNA Res.">
        <title>Chromosomal-level genome assembly of the orchid tree Bauhinia variegata (Leguminosae; Cercidoideae) supports the allotetraploid origin hypothesis of Bauhinia.</title>
        <authorList>
            <person name="Zhong Y."/>
            <person name="Chen Y."/>
            <person name="Zheng D."/>
            <person name="Pang J."/>
            <person name="Liu Y."/>
            <person name="Luo S."/>
            <person name="Meng S."/>
            <person name="Qian L."/>
            <person name="Wei D."/>
            <person name="Dai S."/>
            <person name="Zhou R."/>
        </authorList>
    </citation>
    <scope>NUCLEOTIDE SEQUENCE [LARGE SCALE GENOMIC DNA]</scope>
    <source>
        <strain evidence="1">BV-YZ2020</strain>
    </source>
</reference>
<proteinExistence type="predicted"/>
<dbReference type="EMBL" id="CM039426">
    <property type="protein sequence ID" value="KAI4357634.1"/>
    <property type="molecule type" value="Genomic_DNA"/>
</dbReference>